<dbReference type="Gene3D" id="3.90.25.10">
    <property type="entry name" value="UDP-galactose 4-epimerase, domain 1"/>
    <property type="match status" value="1"/>
</dbReference>
<reference evidence="2" key="1">
    <citation type="journal article" date="2022" name="IScience">
        <title>Evolution of zygomycete secretomes and the origins of terrestrial fungal ecologies.</title>
        <authorList>
            <person name="Chang Y."/>
            <person name="Wang Y."/>
            <person name="Mondo S."/>
            <person name="Ahrendt S."/>
            <person name="Andreopoulos W."/>
            <person name="Barry K."/>
            <person name="Beard J."/>
            <person name="Benny G.L."/>
            <person name="Blankenship S."/>
            <person name="Bonito G."/>
            <person name="Cuomo C."/>
            <person name="Desiro A."/>
            <person name="Gervers K.A."/>
            <person name="Hundley H."/>
            <person name="Kuo A."/>
            <person name="LaButti K."/>
            <person name="Lang B.F."/>
            <person name="Lipzen A."/>
            <person name="O'Donnell K."/>
            <person name="Pangilinan J."/>
            <person name="Reynolds N."/>
            <person name="Sandor L."/>
            <person name="Smith M.E."/>
            <person name="Tsang A."/>
            <person name="Grigoriev I.V."/>
            <person name="Stajich J.E."/>
            <person name="Spatafora J.W."/>
        </authorList>
    </citation>
    <scope>NUCLEOTIDE SEQUENCE</scope>
    <source>
        <strain evidence="2">RSA 2281</strain>
    </source>
</reference>
<sequence length="300" mass="33680">MVYDHKIYLIGATGNIGRPLVRKLLSNPKVSLTLFARSPAKVQEIYGNQPAGKLQIVQGDHENLKPFEDSIAGHTRLFLLIQANSFKNSERIVRSFAEKAYASGIQQVVLISGICTNMSWRSNVIAEAGYNWENAVNSIPNRRAFVTLRPAYFMSNQLGTDALSIKSSNKIIDTRGLESPKAWISPNDIGELAAIILQEPIEKHEDAVYDMVGDPKTPKEHAEILSRVLGREIVYEKVTDEQCYDMMTKQAGMPHALAYTMLYLSKELEYDHVSPGLSVLLGRQPETLEQWIEKNKNSFL</sequence>
<dbReference type="AlphaFoldDB" id="A0AAD5K5R5"/>
<dbReference type="Proteomes" id="UP001209540">
    <property type="component" value="Unassembled WGS sequence"/>
</dbReference>
<comment type="caution">
    <text evidence="2">The sequence shown here is derived from an EMBL/GenBank/DDBJ whole genome shotgun (WGS) entry which is preliminary data.</text>
</comment>
<dbReference type="PANTHER" id="PTHR43162">
    <property type="match status" value="1"/>
</dbReference>
<dbReference type="SUPFAM" id="SSF51735">
    <property type="entry name" value="NAD(P)-binding Rossmann-fold domains"/>
    <property type="match status" value="1"/>
</dbReference>
<dbReference type="InterPro" id="IPR036291">
    <property type="entry name" value="NAD(P)-bd_dom_sf"/>
</dbReference>
<dbReference type="Gene3D" id="3.40.50.720">
    <property type="entry name" value="NAD(P)-binding Rossmann-like Domain"/>
    <property type="match status" value="1"/>
</dbReference>
<evidence type="ECO:0000259" key="1">
    <source>
        <dbReference type="Pfam" id="PF13460"/>
    </source>
</evidence>
<dbReference type="PANTHER" id="PTHR43162:SF1">
    <property type="entry name" value="PRESTALK A DIFFERENTIATION PROTEIN A"/>
    <property type="match status" value="1"/>
</dbReference>
<dbReference type="Pfam" id="PF13460">
    <property type="entry name" value="NAD_binding_10"/>
    <property type="match status" value="1"/>
</dbReference>
<feature type="domain" description="NAD(P)-binding" evidence="1">
    <location>
        <begin position="11"/>
        <end position="157"/>
    </location>
</feature>
<gene>
    <name evidence="2" type="ORF">BDA99DRAFT_484527</name>
</gene>
<keyword evidence="3" id="KW-1185">Reference proteome</keyword>
<evidence type="ECO:0000313" key="3">
    <source>
        <dbReference type="Proteomes" id="UP001209540"/>
    </source>
</evidence>
<protein>
    <recommendedName>
        <fullName evidence="1">NAD(P)-binding domain-containing protein</fullName>
    </recommendedName>
</protein>
<dbReference type="EMBL" id="JAIXMP010000020">
    <property type="protein sequence ID" value="KAI9257189.1"/>
    <property type="molecule type" value="Genomic_DNA"/>
</dbReference>
<name>A0AAD5K5R5_9FUNG</name>
<dbReference type="InterPro" id="IPR016040">
    <property type="entry name" value="NAD(P)-bd_dom"/>
</dbReference>
<reference evidence="2" key="2">
    <citation type="submission" date="2023-02" db="EMBL/GenBank/DDBJ databases">
        <authorList>
            <consortium name="DOE Joint Genome Institute"/>
            <person name="Mondo S.J."/>
            <person name="Chang Y."/>
            <person name="Wang Y."/>
            <person name="Ahrendt S."/>
            <person name="Andreopoulos W."/>
            <person name="Barry K."/>
            <person name="Beard J."/>
            <person name="Benny G.L."/>
            <person name="Blankenship S."/>
            <person name="Bonito G."/>
            <person name="Cuomo C."/>
            <person name="Desiro A."/>
            <person name="Gervers K.A."/>
            <person name="Hundley H."/>
            <person name="Kuo A."/>
            <person name="LaButti K."/>
            <person name="Lang B.F."/>
            <person name="Lipzen A."/>
            <person name="O'Donnell K."/>
            <person name="Pangilinan J."/>
            <person name="Reynolds N."/>
            <person name="Sandor L."/>
            <person name="Smith M.W."/>
            <person name="Tsang A."/>
            <person name="Grigoriev I.V."/>
            <person name="Stajich J.E."/>
            <person name="Spatafora J.W."/>
        </authorList>
    </citation>
    <scope>NUCLEOTIDE SEQUENCE</scope>
    <source>
        <strain evidence="2">RSA 2281</strain>
    </source>
</reference>
<proteinExistence type="predicted"/>
<organism evidence="2 3">
    <name type="scientific">Phascolomyces articulosus</name>
    <dbReference type="NCBI Taxonomy" id="60185"/>
    <lineage>
        <taxon>Eukaryota</taxon>
        <taxon>Fungi</taxon>
        <taxon>Fungi incertae sedis</taxon>
        <taxon>Mucoromycota</taxon>
        <taxon>Mucoromycotina</taxon>
        <taxon>Mucoromycetes</taxon>
        <taxon>Mucorales</taxon>
        <taxon>Lichtheimiaceae</taxon>
        <taxon>Phascolomyces</taxon>
    </lineage>
</organism>
<accession>A0AAD5K5R5</accession>
<dbReference type="InterPro" id="IPR051604">
    <property type="entry name" value="Ergot_Alk_Oxidoreductase"/>
</dbReference>
<evidence type="ECO:0000313" key="2">
    <source>
        <dbReference type="EMBL" id="KAI9257189.1"/>
    </source>
</evidence>